<reference evidence="2" key="1">
    <citation type="journal article" date="2023" name="Plant J.">
        <title>The genome of the king protea, Protea cynaroides.</title>
        <authorList>
            <person name="Chang J."/>
            <person name="Duong T.A."/>
            <person name="Schoeman C."/>
            <person name="Ma X."/>
            <person name="Roodt D."/>
            <person name="Barker N."/>
            <person name="Li Z."/>
            <person name="Van de Peer Y."/>
            <person name="Mizrachi E."/>
        </authorList>
    </citation>
    <scope>NUCLEOTIDE SEQUENCE</scope>
    <source>
        <tissue evidence="2">Young leaves</tissue>
    </source>
</reference>
<keyword evidence="3" id="KW-1185">Reference proteome</keyword>
<gene>
    <name evidence="2" type="ORF">NE237_020800</name>
</gene>
<organism evidence="2 3">
    <name type="scientific">Protea cynaroides</name>
    <dbReference type="NCBI Taxonomy" id="273540"/>
    <lineage>
        <taxon>Eukaryota</taxon>
        <taxon>Viridiplantae</taxon>
        <taxon>Streptophyta</taxon>
        <taxon>Embryophyta</taxon>
        <taxon>Tracheophyta</taxon>
        <taxon>Spermatophyta</taxon>
        <taxon>Magnoliopsida</taxon>
        <taxon>Proteales</taxon>
        <taxon>Proteaceae</taxon>
        <taxon>Protea</taxon>
    </lineage>
</organism>
<accession>A0A9Q0K3S4</accession>
<feature type="compositionally biased region" description="Basic and acidic residues" evidence="1">
    <location>
        <begin position="158"/>
        <end position="170"/>
    </location>
</feature>
<evidence type="ECO:0000256" key="1">
    <source>
        <dbReference type="SAM" id="MobiDB-lite"/>
    </source>
</evidence>
<sequence length="290" mass="31424">MVLNILVNLSFHVRPFKKVGNQAADLGFFPGFLNKDTRAPMATNDLRKEGFSGLLEAAEDDVTTREAINQSMNVWGVSVSRMLQRAMAAGSLVEDDDDTGVLGVIDRCLHLCGDGSILTQGILGVENLHLRRIFVAMAVCASSIHGSAASNQGASDSRVPHEDEDGVPHLEGNQREDLDCFLGFLNMETSDHTCGGDLDCSTGLAGIVAAGSLHISLGSSVSPSEFVNATVYSNDDKSATTTPMEEAKYQLLVLPLITWEWTEEARRKKLENNNSNPKRNCFRSPLRIGE</sequence>
<dbReference type="AlphaFoldDB" id="A0A9Q0K3S4"/>
<dbReference type="Proteomes" id="UP001141806">
    <property type="component" value="Unassembled WGS sequence"/>
</dbReference>
<name>A0A9Q0K3S4_9MAGN</name>
<feature type="region of interest" description="Disordered" evidence="1">
    <location>
        <begin position="148"/>
        <end position="170"/>
    </location>
</feature>
<proteinExistence type="predicted"/>
<evidence type="ECO:0000313" key="2">
    <source>
        <dbReference type="EMBL" id="KAJ4960890.1"/>
    </source>
</evidence>
<protein>
    <submittedName>
        <fullName evidence="2">Uncharacterized protein</fullName>
    </submittedName>
</protein>
<comment type="caution">
    <text evidence="2">The sequence shown here is derived from an EMBL/GenBank/DDBJ whole genome shotgun (WGS) entry which is preliminary data.</text>
</comment>
<evidence type="ECO:0000313" key="3">
    <source>
        <dbReference type="Proteomes" id="UP001141806"/>
    </source>
</evidence>
<dbReference type="EMBL" id="JAMYWD010000009">
    <property type="protein sequence ID" value="KAJ4960890.1"/>
    <property type="molecule type" value="Genomic_DNA"/>
</dbReference>